<dbReference type="Proteomes" id="UP000193689">
    <property type="component" value="Unassembled WGS sequence"/>
</dbReference>
<dbReference type="SMART" id="SM00220">
    <property type="entry name" value="S_TKc"/>
    <property type="match status" value="1"/>
</dbReference>
<dbReference type="GO" id="GO:0000245">
    <property type="term" value="P:spliceosomal complex assembly"/>
    <property type="evidence" value="ECO:0007669"/>
    <property type="project" value="TreeGrafter"/>
</dbReference>
<evidence type="ECO:0000256" key="4">
    <source>
        <dbReference type="ARBA" id="ARBA00013948"/>
    </source>
</evidence>
<evidence type="ECO:0000256" key="15">
    <source>
        <dbReference type="PROSITE-ProRule" id="PRU10141"/>
    </source>
</evidence>
<dbReference type="PANTHER" id="PTHR47634:SF9">
    <property type="entry name" value="PROTEIN KINASE DOMAIN-CONTAINING PROTEIN-RELATED"/>
    <property type="match status" value="1"/>
</dbReference>
<dbReference type="EC" id="2.7.11.1" evidence="3"/>
<accession>A0A1Y2EFS8</accession>
<evidence type="ECO:0000256" key="13">
    <source>
        <dbReference type="ARBA" id="ARBA00047899"/>
    </source>
</evidence>
<keyword evidence="8 15" id="KW-0547">Nucleotide-binding</keyword>
<keyword evidence="10 15" id="KW-0067">ATP-binding</keyword>
<dbReference type="PROSITE" id="PS50011">
    <property type="entry name" value="PROTEIN_KINASE_DOM"/>
    <property type="match status" value="1"/>
</dbReference>
<sequence length="317" mass="35236">MTLSDPDEHESEEPEDFTSRPSSPLQSGLVSLLPLTESDYPSRLDRQEPPHEPLSDYGHGGLHPVHINDILDGRFEVIAKLGDGGFATVWLCLETNTHKWRAVKIIKAEHSKPENPGLLLVEYLKNRNLGPADWEAAHIQLPIDHFWIEGPNGRHLALVLPLLGPAIDTQLDEDVGTIKHICLQAAQGLAFLHQHGICHGDFRPSNILLRLDSIDRLGKKEMITLVERPWTVPSDWYGEEYHGPNYPQYLVKPVDLSALPIQNNIAIVDFGVAFKASNPAEFTGIPTRYGAPEHNFPDLLIGPASDLWSLAVTIAEL</sequence>
<dbReference type="InterPro" id="IPR051334">
    <property type="entry name" value="SRPK"/>
</dbReference>
<dbReference type="SUPFAM" id="SSF56112">
    <property type="entry name" value="Protein kinase-like (PK-like)"/>
    <property type="match status" value="1"/>
</dbReference>
<dbReference type="InterPro" id="IPR008266">
    <property type="entry name" value="Tyr_kinase_AS"/>
</dbReference>
<gene>
    <name evidence="18" type="ORF">BCR38DRAFT_332752</name>
</gene>
<feature type="non-terminal residue" evidence="18">
    <location>
        <position position="317"/>
    </location>
</feature>
<feature type="compositionally biased region" description="Acidic residues" evidence="16">
    <location>
        <begin position="1"/>
        <end position="16"/>
    </location>
</feature>
<evidence type="ECO:0000256" key="16">
    <source>
        <dbReference type="SAM" id="MobiDB-lite"/>
    </source>
</evidence>
<evidence type="ECO:0000256" key="10">
    <source>
        <dbReference type="ARBA" id="ARBA00022840"/>
    </source>
</evidence>
<comment type="catalytic activity">
    <reaction evidence="13">
        <text>L-threonyl-[protein] + ATP = O-phospho-L-threonyl-[protein] + ADP + H(+)</text>
        <dbReference type="Rhea" id="RHEA:46608"/>
        <dbReference type="Rhea" id="RHEA-COMP:11060"/>
        <dbReference type="Rhea" id="RHEA-COMP:11605"/>
        <dbReference type="ChEBI" id="CHEBI:15378"/>
        <dbReference type="ChEBI" id="CHEBI:30013"/>
        <dbReference type="ChEBI" id="CHEBI:30616"/>
        <dbReference type="ChEBI" id="CHEBI:61977"/>
        <dbReference type="ChEBI" id="CHEBI:456216"/>
        <dbReference type="EC" id="2.7.11.1"/>
    </reaction>
</comment>
<dbReference type="InParanoid" id="A0A1Y2EFS8"/>
<dbReference type="GO" id="GO:0005737">
    <property type="term" value="C:cytoplasm"/>
    <property type="evidence" value="ECO:0007669"/>
    <property type="project" value="TreeGrafter"/>
</dbReference>
<evidence type="ECO:0000256" key="2">
    <source>
        <dbReference type="ARBA" id="ARBA00011534"/>
    </source>
</evidence>
<evidence type="ECO:0000256" key="8">
    <source>
        <dbReference type="ARBA" id="ARBA00022741"/>
    </source>
</evidence>
<dbReference type="PROSITE" id="PS00107">
    <property type="entry name" value="PROTEIN_KINASE_ATP"/>
    <property type="match status" value="1"/>
</dbReference>
<dbReference type="GO" id="GO:0050684">
    <property type="term" value="P:regulation of mRNA processing"/>
    <property type="evidence" value="ECO:0007669"/>
    <property type="project" value="TreeGrafter"/>
</dbReference>
<comment type="subunit">
    <text evidence="2">Component of the EKC/KEOPS complex composed of at least BUD32, CGI121, GON7, KAE1 and PCC1; the whole complex dimerizes.</text>
</comment>
<dbReference type="STRING" id="1141098.A0A1Y2EFS8"/>
<dbReference type="Gene3D" id="3.30.200.20">
    <property type="entry name" value="Phosphorylase Kinase, domain 1"/>
    <property type="match status" value="1"/>
</dbReference>
<evidence type="ECO:0000256" key="3">
    <source>
        <dbReference type="ARBA" id="ARBA00012513"/>
    </source>
</evidence>
<name>A0A1Y2EFS8_9PEZI</name>
<dbReference type="OrthoDB" id="5979581at2759"/>
<feature type="binding site" evidence="15">
    <location>
        <position position="104"/>
    </location>
    <ligand>
        <name>ATP</name>
        <dbReference type="ChEBI" id="CHEBI:30616"/>
    </ligand>
</feature>
<keyword evidence="19" id="KW-1185">Reference proteome</keyword>
<dbReference type="PANTHER" id="PTHR47634">
    <property type="entry name" value="PROTEIN KINASE DOMAIN-CONTAINING PROTEIN-RELATED"/>
    <property type="match status" value="1"/>
</dbReference>
<dbReference type="RefSeq" id="XP_040720383.1">
    <property type="nucleotide sequence ID" value="XM_040855181.1"/>
</dbReference>
<dbReference type="GO" id="GO:0005524">
    <property type="term" value="F:ATP binding"/>
    <property type="evidence" value="ECO:0007669"/>
    <property type="project" value="UniProtKB-UniRule"/>
</dbReference>
<comment type="catalytic activity">
    <reaction evidence="14">
        <text>L-seryl-[protein] + ATP = O-phospho-L-seryl-[protein] + ADP + H(+)</text>
        <dbReference type="Rhea" id="RHEA:17989"/>
        <dbReference type="Rhea" id="RHEA-COMP:9863"/>
        <dbReference type="Rhea" id="RHEA-COMP:11604"/>
        <dbReference type="ChEBI" id="CHEBI:15378"/>
        <dbReference type="ChEBI" id="CHEBI:29999"/>
        <dbReference type="ChEBI" id="CHEBI:30616"/>
        <dbReference type="ChEBI" id="CHEBI:83421"/>
        <dbReference type="ChEBI" id="CHEBI:456216"/>
        <dbReference type="EC" id="2.7.11.1"/>
    </reaction>
</comment>
<evidence type="ECO:0000313" key="18">
    <source>
        <dbReference type="EMBL" id="ORY70433.1"/>
    </source>
</evidence>
<keyword evidence="9 18" id="KW-0418">Kinase</keyword>
<dbReference type="GO" id="GO:0004674">
    <property type="term" value="F:protein serine/threonine kinase activity"/>
    <property type="evidence" value="ECO:0007669"/>
    <property type="project" value="UniProtKB-KW"/>
</dbReference>
<protein>
    <recommendedName>
        <fullName evidence="5">EKC/KEOPS complex subunit BUD32</fullName>
        <ecNumber evidence="3">2.7.11.1</ecNumber>
    </recommendedName>
    <alternativeName>
        <fullName evidence="11 12">Atypical Serine/threonine protein kinase BUD32</fullName>
    </alternativeName>
    <alternativeName>
        <fullName evidence="4">EKC/KEOPS complex subunit bud32</fullName>
    </alternativeName>
</protein>
<evidence type="ECO:0000256" key="14">
    <source>
        <dbReference type="ARBA" id="ARBA00048679"/>
    </source>
</evidence>
<comment type="function">
    <text evidence="1">Component of the EKC/KEOPS complex that is required for the formation of a threonylcarbamoyl group on adenosine at position 37 (t(6)A37) in tRNAs that read codons beginning with adenine. The complex is probably involved in the transfer of the threonylcarbamoyl moiety of threonylcarbamoyl-AMP (TC-AMP) to the N6 group of A37. BUD32 has ATPase activity in the context of the EKC/KEOPS complex and likely plays a supporting role to the catalytic subunit KAE1. The EKC/KEOPS complex also promotes both telomere uncapping and telomere elongation. The complex is required for efficient recruitment of transcriptional coactivators.</text>
</comment>
<evidence type="ECO:0000256" key="12">
    <source>
        <dbReference type="ARBA" id="ARBA00033194"/>
    </source>
</evidence>
<keyword evidence="6" id="KW-0723">Serine/threonine-protein kinase</keyword>
<organism evidence="18 19">
    <name type="scientific">Pseudomassariella vexata</name>
    <dbReference type="NCBI Taxonomy" id="1141098"/>
    <lineage>
        <taxon>Eukaryota</taxon>
        <taxon>Fungi</taxon>
        <taxon>Dikarya</taxon>
        <taxon>Ascomycota</taxon>
        <taxon>Pezizomycotina</taxon>
        <taxon>Sordariomycetes</taxon>
        <taxon>Xylariomycetidae</taxon>
        <taxon>Amphisphaeriales</taxon>
        <taxon>Pseudomassariaceae</taxon>
        <taxon>Pseudomassariella</taxon>
    </lineage>
</organism>
<dbReference type="InterPro" id="IPR017441">
    <property type="entry name" value="Protein_kinase_ATP_BS"/>
</dbReference>
<evidence type="ECO:0000256" key="11">
    <source>
        <dbReference type="ARBA" id="ARBA00030980"/>
    </source>
</evidence>
<keyword evidence="7" id="KW-0808">Transferase</keyword>
<dbReference type="InterPro" id="IPR000719">
    <property type="entry name" value="Prot_kinase_dom"/>
</dbReference>
<dbReference type="GeneID" id="63771393"/>
<feature type="region of interest" description="Disordered" evidence="16">
    <location>
        <begin position="1"/>
        <end position="60"/>
    </location>
</feature>
<reference evidence="18 19" key="1">
    <citation type="submission" date="2016-07" db="EMBL/GenBank/DDBJ databases">
        <title>Pervasive Adenine N6-methylation of Active Genes in Fungi.</title>
        <authorList>
            <consortium name="DOE Joint Genome Institute"/>
            <person name="Mondo S.J."/>
            <person name="Dannebaum R.O."/>
            <person name="Kuo R.C."/>
            <person name="Labutti K."/>
            <person name="Haridas S."/>
            <person name="Kuo A."/>
            <person name="Salamov A."/>
            <person name="Ahrendt S.R."/>
            <person name="Lipzen A."/>
            <person name="Sullivan W."/>
            <person name="Andreopoulos W.B."/>
            <person name="Clum A."/>
            <person name="Lindquist E."/>
            <person name="Daum C."/>
            <person name="Ramamoorthy G.K."/>
            <person name="Gryganskyi A."/>
            <person name="Culley D."/>
            <person name="Magnuson J.K."/>
            <person name="James T.Y."/>
            <person name="O'Malley M.A."/>
            <person name="Stajich J.E."/>
            <person name="Spatafora J.W."/>
            <person name="Visel A."/>
            <person name="Grigoriev I.V."/>
        </authorList>
    </citation>
    <scope>NUCLEOTIDE SEQUENCE [LARGE SCALE GENOMIC DNA]</scope>
    <source>
        <strain evidence="18 19">CBS 129021</strain>
    </source>
</reference>
<evidence type="ECO:0000256" key="1">
    <source>
        <dbReference type="ARBA" id="ARBA00003747"/>
    </source>
</evidence>
<evidence type="ECO:0000313" key="19">
    <source>
        <dbReference type="Proteomes" id="UP000193689"/>
    </source>
</evidence>
<dbReference type="Gene3D" id="1.10.510.10">
    <property type="entry name" value="Transferase(Phosphotransferase) domain 1"/>
    <property type="match status" value="1"/>
</dbReference>
<feature type="compositionally biased region" description="Basic and acidic residues" evidence="16">
    <location>
        <begin position="40"/>
        <end position="54"/>
    </location>
</feature>
<feature type="compositionally biased region" description="Polar residues" evidence="16">
    <location>
        <begin position="19"/>
        <end position="29"/>
    </location>
</feature>
<dbReference type="AlphaFoldDB" id="A0A1Y2EFS8"/>
<dbReference type="PROSITE" id="PS00109">
    <property type="entry name" value="PROTEIN_KINASE_TYR"/>
    <property type="match status" value="1"/>
</dbReference>
<evidence type="ECO:0000256" key="7">
    <source>
        <dbReference type="ARBA" id="ARBA00022679"/>
    </source>
</evidence>
<evidence type="ECO:0000256" key="6">
    <source>
        <dbReference type="ARBA" id="ARBA00022527"/>
    </source>
</evidence>
<dbReference type="GO" id="GO:0005634">
    <property type="term" value="C:nucleus"/>
    <property type="evidence" value="ECO:0007669"/>
    <property type="project" value="TreeGrafter"/>
</dbReference>
<dbReference type="EMBL" id="MCFJ01000002">
    <property type="protein sequence ID" value="ORY70433.1"/>
    <property type="molecule type" value="Genomic_DNA"/>
</dbReference>
<proteinExistence type="predicted"/>
<dbReference type="Pfam" id="PF00069">
    <property type="entry name" value="Pkinase"/>
    <property type="match status" value="1"/>
</dbReference>
<evidence type="ECO:0000259" key="17">
    <source>
        <dbReference type="PROSITE" id="PS50011"/>
    </source>
</evidence>
<evidence type="ECO:0000256" key="9">
    <source>
        <dbReference type="ARBA" id="ARBA00022777"/>
    </source>
</evidence>
<feature type="domain" description="Protein kinase" evidence="17">
    <location>
        <begin position="75"/>
        <end position="317"/>
    </location>
</feature>
<comment type="caution">
    <text evidence="18">The sequence shown here is derived from an EMBL/GenBank/DDBJ whole genome shotgun (WGS) entry which is preliminary data.</text>
</comment>
<dbReference type="InterPro" id="IPR011009">
    <property type="entry name" value="Kinase-like_dom_sf"/>
</dbReference>
<evidence type="ECO:0000256" key="5">
    <source>
        <dbReference type="ARBA" id="ARBA00019973"/>
    </source>
</evidence>